<comment type="caution">
    <text evidence="1">The sequence shown here is derived from an EMBL/GenBank/DDBJ whole genome shotgun (WGS) entry which is preliminary data.</text>
</comment>
<dbReference type="InterPro" id="IPR024265">
    <property type="entry name" value="DUF3788"/>
</dbReference>
<dbReference type="EMBL" id="JAMZFW010000020">
    <property type="protein sequence ID" value="MCP1103191.1"/>
    <property type="molecule type" value="Genomic_DNA"/>
</dbReference>
<dbReference type="RefSeq" id="WP_262066975.1">
    <property type="nucleotide sequence ID" value="NZ_JAMXOD010000020.1"/>
</dbReference>
<evidence type="ECO:0000313" key="1">
    <source>
        <dbReference type="EMBL" id="MCP1103191.1"/>
    </source>
</evidence>
<sequence>MKKEIPSQSELQRLFGKERLEAWNAVCNAVDSAYEMEKLWNDGGKKWDYEYKYRRGGKTLCALYARENCFGVLIIFGKDERAKFEAYRSQYSDAIQRIYDDAETYHDGKWMMAYMDDSSLLDEVMHLLAIKRKPNRK</sequence>
<protein>
    <submittedName>
        <fullName evidence="1">DUF3788 domain-containing protein</fullName>
    </submittedName>
</protein>
<organism evidence="1 2">
    <name type="scientific">Aequitasia blattaphilus</name>
    <dbReference type="NCBI Taxonomy" id="2949332"/>
    <lineage>
        <taxon>Bacteria</taxon>
        <taxon>Bacillati</taxon>
        <taxon>Bacillota</taxon>
        <taxon>Clostridia</taxon>
        <taxon>Lachnospirales</taxon>
        <taxon>Lachnospiraceae</taxon>
        <taxon>Aequitasia</taxon>
    </lineage>
</organism>
<accession>A0ABT1EEC0</accession>
<gene>
    <name evidence="1" type="ORF">NK125_12300</name>
</gene>
<keyword evidence="2" id="KW-1185">Reference proteome</keyword>
<dbReference type="Pfam" id="PF12663">
    <property type="entry name" value="DUF3788"/>
    <property type="match status" value="1"/>
</dbReference>
<name>A0ABT1EEC0_9FIRM</name>
<dbReference type="Proteomes" id="UP001523566">
    <property type="component" value="Unassembled WGS sequence"/>
</dbReference>
<proteinExistence type="predicted"/>
<evidence type="ECO:0000313" key="2">
    <source>
        <dbReference type="Proteomes" id="UP001523566"/>
    </source>
</evidence>
<reference evidence="1 2" key="1">
    <citation type="journal article" date="2022" name="Genome Biol. Evol.">
        <title>Host diet, physiology and behaviors set the stage for Lachnospiraceae cladogenesis.</title>
        <authorList>
            <person name="Vera-Ponce De Leon A."/>
            <person name="Schneider M."/>
            <person name="Jahnes B.C."/>
            <person name="Sadowski V."/>
            <person name="Camuy-Velez L.A."/>
            <person name="Duan J."/>
            <person name="Sabree Z.L."/>
        </authorList>
    </citation>
    <scope>NUCLEOTIDE SEQUENCE [LARGE SCALE GENOMIC DNA]</scope>
    <source>
        <strain evidence="1 2">PAL113</strain>
    </source>
</reference>